<dbReference type="GO" id="GO:0005737">
    <property type="term" value="C:cytoplasm"/>
    <property type="evidence" value="ECO:0007669"/>
    <property type="project" value="UniProtKB-SubCell"/>
</dbReference>
<evidence type="ECO:0000313" key="6">
    <source>
        <dbReference type="EMBL" id="SCJ41971.1"/>
    </source>
</evidence>
<dbReference type="GO" id="GO:0005524">
    <property type="term" value="F:ATP binding"/>
    <property type="evidence" value="ECO:0007669"/>
    <property type="project" value="UniProtKB-UniRule"/>
</dbReference>
<keyword evidence="3 6" id="KW-0808">Transferase</keyword>
<dbReference type="AlphaFoldDB" id="A0A1C6G9M1"/>
<evidence type="ECO:0000256" key="3">
    <source>
        <dbReference type="HAMAP-Rule" id="MF_00376"/>
    </source>
</evidence>
<feature type="domain" description="AAA+ ATPase" evidence="5">
    <location>
        <begin position="5"/>
        <end position="162"/>
    </location>
</feature>
<accession>A0A1C6G9M1</accession>
<comment type="function">
    <text evidence="3">Catalyzes the phosphorylation of the 3'-hydroxyl group of dephosphocoenzyme A to form coenzyme A.</text>
</comment>
<dbReference type="GO" id="GO:0015937">
    <property type="term" value="P:coenzyme A biosynthetic process"/>
    <property type="evidence" value="ECO:0007669"/>
    <property type="project" value="UniProtKB-UniRule"/>
</dbReference>
<proteinExistence type="inferred from homology"/>
<keyword evidence="3" id="KW-0173">Coenzyme A biosynthesis</keyword>
<dbReference type="GO" id="GO:0004140">
    <property type="term" value="F:dephospho-CoA kinase activity"/>
    <property type="evidence" value="ECO:0007669"/>
    <property type="project" value="UniProtKB-UniRule"/>
</dbReference>
<feature type="binding site" evidence="3">
    <location>
        <begin position="16"/>
        <end position="21"/>
    </location>
    <ligand>
        <name>ATP</name>
        <dbReference type="ChEBI" id="CHEBI:30616"/>
    </ligand>
</feature>
<dbReference type="SMART" id="SM00382">
    <property type="entry name" value="AAA"/>
    <property type="match status" value="1"/>
</dbReference>
<dbReference type="CDD" id="cd02022">
    <property type="entry name" value="DPCK"/>
    <property type="match status" value="1"/>
</dbReference>
<dbReference type="InterPro" id="IPR001977">
    <property type="entry name" value="Depp_CoAkinase"/>
</dbReference>
<evidence type="ECO:0000256" key="4">
    <source>
        <dbReference type="NCBIfam" id="TIGR00152"/>
    </source>
</evidence>
<keyword evidence="3" id="KW-0963">Cytoplasm</keyword>
<evidence type="ECO:0000256" key="1">
    <source>
        <dbReference type="ARBA" id="ARBA00022741"/>
    </source>
</evidence>
<keyword evidence="2 3" id="KW-0067">ATP-binding</keyword>
<dbReference type="EC" id="2.7.1.24" evidence="3 4"/>
<dbReference type="PANTHER" id="PTHR10695">
    <property type="entry name" value="DEPHOSPHO-COA KINASE-RELATED"/>
    <property type="match status" value="1"/>
</dbReference>
<reference evidence="6" key="1">
    <citation type="submission" date="2015-09" db="EMBL/GenBank/DDBJ databases">
        <authorList>
            <consortium name="Pathogen Informatics"/>
        </authorList>
    </citation>
    <scope>NUCLEOTIDE SEQUENCE</scope>
    <source>
        <strain evidence="6">2789STDY5834896</strain>
    </source>
</reference>
<dbReference type="Gene3D" id="3.40.50.300">
    <property type="entry name" value="P-loop containing nucleotide triphosphate hydrolases"/>
    <property type="match status" value="1"/>
</dbReference>
<dbReference type="InterPro" id="IPR027417">
    <property type="entry name" value="P-loop_NTPase"/>
</dbReference>
<dbReference type="EMBL" id="FMHG01000001">
    <property type="protein sequence ID" value="SCJ41971.1"/>
    <property type="molecule type" value="Genomic_DNA"/>
</dbReference>
<dbReference type="UniPathway" id="UPA00241">
    <property type="reaction ID" value="UER00356"/>
</dbReference>
<comment type="subcellular location">
    <subcellularLocation>
        <location evidence="3">Cytoplasm</location>
    </subcellularLocation>
</comment>
<evidence type="ECO:0000259" key="5">
    <source>
        <dbReference type="SMART" id="SM00382"/>
    </source>
</evidence>
<name>A0A1C6G9M1_9FIRM</name>
<comment type="similarity">
    <text evidence="3">Belongs to the CoaE family.</text>
</comment>
<comment type="pathway">
    <text evidence="3">Cofactor biosynthesis; coenzyme A biosynthesis; CoA from (R)-pantothenate: step 5/5.</text>
</comment>
<protein>
    <recommendedName>
        <fullName evidence="3 4">Dephospho-CoA kinase</fullName>
        <ecNumber evidence="3 4">2.7.1.24</ecNumber>
    </recommendedName>
    <alternativeName>
        <fullName evidence="3">Dephosphocoenzyme A kinase</fullName>
    </alternativeName>
</protein>
<keyword evidence="3 6" id="KW-0418">Kinase</keyword>
<dbReference type="SUPFAM" id="SSF52540">
    <property type="entry name" value="P-loop containing nucleoside triphosphate hydrolases"/>
    <property type="match status" value="1"/>
</dbReference>
<dbReference type="PANTHER" id="PTHR10695:SF46">
    <property type="entry name" value="BIFUNCTIONAL COENZYME A SYNTHASE-RELATED"/>
    <property type="match status" value="1"/>
</dbReference>
<keyword evidence="1 3" id="KW-0547">Nucleotide-binding</keyword>
<dbReference type="InterPro" id="IPR003593">
    <property type="entry name" value="AAA+_ATPase"/>
</dbReference>
<evidence type="ECO:0000256" key="2">
    <source>
        <dbReference type="ARBA" id="ARBA00022840"/>
    </source>
</evidence>
<sequence>MASAGRAVIGLTGPTGAGKSTLAAHLRSVGCAVIDCDRFARQVMDGDPDCVAAIDAAFPGCVQGGAIDRRALGAKVFADPAALAVLDSIVNPRIVAALRAEVERADKALFLDGATLIQSGAVDLCDRLLVLLAPAGTRTGRIAGRDGLTDTAAGQRVASQPDDLYYLRAADFALYNGGTPRQLCAAADALLAEILPGGCR</sequence>
<dbReference type="PROSITE" id="PS51219">
    <property type="entry name" value="DPCK"/>
    <property type="match status" value="1"/>
</dbReference>
<gene>
    <name evidence="3 6" type="primary">coaE</name>
    <name evidence="6" type="ORF">SAMEA3545359_00281</name>
</gene>
<dbReference type="HAMAP" id="MF_00376">
    <property type="entry name" value="Dephospho_CoA_kinase"/>
    <property type="match status" value="1"/>
</dbReference>
<dbReference type="Pfam" id="PF01121">
    <property type="entry name" value="CoaE"/>
    <property type="match status" value="1"/>
</dbReference>
<comment type="catalytic activity">
    <reaction evidence="3">
        <text>3'-dephospho-CoA + ATP = ADP + CoA + H(+)</text>
        <dbReference type="Rhea" id="RHEA:18245"/>
        <dbReference type="ChEBI" id="CHEBI:15378"/>
        <dbReference type="ChEBI" id="CHEBI:30616"/>
        <dbReference type="ChEBI" id="CHEBI:57287"/>
        <dbReference type="ChEBI" id="CHEBI:57328"/>
        <dbReference type="ChEBI" id="CHEBI:456216"/>
        <dbReference type="EC" id="2.7.1.24"/>
    </reaction>
</comment>
<organism evidence="6">
    <name type="scientific">uncultured Anaerotruncus sp</name>
    <dbReference type="NCBI Taxonomy" id="905011"/>
    <lineage>
        <taxon>Bacteria</taxon>
        <taxon>Bacillati</taxon>
        <taxon>Bacillota</taxon>
        <taxon>Clostridia</taxon>
        <taxon>Eubacteriales</taxon>
        <taxon>Oscillospiraceae</taxon>
        <taxon>Anaerotruncus</taxon>
        <taxon>environmental samples</taxon>
    </lineage>
</organism>
<dbReference type="NCBIfam" id="TIGR00152">
    <property type="entry name" value="dephospho-CoA kinase"/>
    <property type="match status" value="1"/>
</dbReference>